<keyword evidence="6" id="KW-0067">ATP-binding</keyword>
<feature type="domain" description="Protein kinase" evidence="10">
    <location>
        <begin position="1"/>
        <end position="182"/>
    </location>
</feature>
<dbReference type="InterPro" id="IPR001245">
    <property type="entry name" value="Ser-Thr/Tyr_kinase_cat_dom"/>
</dbReference>
<dbReference type="PROSITE" id="PS00109">
    <property type="entry name" value="PROTEIN_KINASE_TYR"/>
    <property type="match status" value="1"/>
</dbReference>
<keyword evidence="5" id="KW-0418">Kinase</keyword>
<dbReference type="GO" id="GO:0005524">
    <property type="term" value="F:ATP binding"/>
    <property type="evidence" value="ECO:0007669"/>
    <property type="project" value="UniProtKB-KW"/>
</dbReference>
<dbReference type="Proteomes" id="UP001515500">
    <property type="component" value="Unplaced"/>
</dbReference>
<organism evidence="11 12">
    <name type="scientific">Dioscorea cayennensis subsp. rotundata</name>
    <name type="common">White Guinea yam</name>
    <name type="synonym">Dioscorea rotundata</name>
    <dbReference type="NCBI Taxonomy" id="55577"/>
    <lineage>
        <taxon>Eukaryota</taxon>
        <taxon>Viridiplantae</taxon>
        <taxon>Streptophyta</taxon>
        <taxon>Embryophyta</taxon>
        <taxon>Tracheophyta</taxon>
        <taxon>Spermatophyta</taxon>
        <taxon>Magnoliopsida</taxon>
        <taxon>Liliopsida</taxon>
        <taxon>Dioscoreales</taxon>
        <taxon>Dioscoreaceae</taxon>
        <taxon>Dioscorea</taxon>
    </lineage>
</organism>
<dbReference type="InterPro" id="IPR011009">
    <property type="entry name" value="Kinase-like_dom_sf"/>
</dbReference>
<dbReference type="PANTHER" id="PTHR48005">
    <property type="entry name" value="LEUCINE RICH REPEAT KINASE 2"/>
    <property type="match status" value="1"/>
</dbReference>
<comment type="catalytic activity">
    <reaction evidence="7">
        <text>L-threonyl-[protein] + ATP = O-phospho-L-threonyl-[protein] + ADP + H(+)</text>
        <dbReference type="Rhea" id="RHEA:46608"/>
        <dbReference type="Rhea" id="RHEA-COMP:11060"/>
        <dbReference type="Rhea" id="RHEA-COMP:11605"/>
        <dbReference type="ChEBI" id="CHEBI:15378"/>
        <dbReference type="ChEBI" id="CHEBI:30013"/>
        <dbReference type="ChEBI" id="CHEBI:30616"/>
        <dbReference type="ChEBI" id="CHEBI:61977"/>
        <dbReference type="ChEBI" id="CHEBI:456216"/>
        <dbReference type="EC" id="2.7.11.1"/>
    </reaction>
</comment>
<evidence type="ECO:0000256" key="2">
    <source>
        <dbReference type="ARBA" id="ARBA00022527"/>
    </source>
</evidence>
<dbReference type="GeneID" id="120256537"/>
<evidence type="ECO:0000313" key="12">
    <source>
        <dbReference type="RefSeq" id="XP_039120145.1"/>
    </source>
</evidence>
<keyword evidence="2" id="KW-0723">Serine/threonine-protein kinase</keyword>
<dbReference type="InterPro" id="IPR000719">
    <property type="entry name" value="Prot_kinase_dom"/>
</dbReference>
<feature type="coiled-coil region" evidence="9">
    <location>
        <begin position="154"/>
        <end position="188"/>
    </location>
</feature>
<evidence type="ECO:0000256" key="5">
    <source>
        <dbReference type="ARBA" id="ARBA00022777"/>
    </source>
</evidence>
<dbReference type="SMART" id="SM00220">
    <property type="entry name" value="S_TKc"/>
    <property type="match status" value="1"/>
</dbReference>
<evidence type="ECO:0000256" key="3">
    <source>
        <dbReference type="ARBA" id="ARBA00022679"/>
    </source>
</evidence>
<gene>
    <name evidence="12" type="primary">LOC120256537</name>
</gene>
<sequence>MELDWIKRVRIVRDIAQALSYLHHDCNPPIIHRDITSNNILLDEEYQACVSNFGISRLLKPNSLHWSLLACTYGYMAPELAYAMRVTEKCDVYSFRIVALEVICGTHPGDLLSNLSLSMLVKDILDPRLPFPLHIADQQDLSVKNLSIQEGGYNAELDSHLNSLREKLVAVRKESLEFHREIQALEKQACLNNSYDASLAETLFLYEQNLTHKMFQVWKRRMQDLLIVQDLYLLVNGKAKPGSMIDDE</sequence>
<accession>A0AB40AYY4</accession>
<evidence type="ECO:0000256" key="6">
    <source>
        <dbReference type="ARBA" id="ARBA00022840"/>
    </source>
</evidence>
<dbReference type="EC" id="2.7.11.1" evidence="1"/>
<name>A0AB40AYY4_DIOCR</name>
<reference evidence="12" key="1">
    <citation type="submission" date="2025-08" db="UniProtKB">
        <authorList>
            <consortium name="RefSeq"/>
        </authorList>
    </citation>
    <scope>IDENTIFICATION</scope>
</reference>
<evidence type="ECO:0000313" key="11">
    <source>
        <dbReference type="Proteomes" id="UP001515500"/>
    </source>
</evidence>
<dbReference type="GO" id="GO:0004674">
    <property type="term" value="F:protein serine/threonine kinase activity"/>
    <property type="evidence" value="ECO:0007669"/>
    <property type="project" value="UniProtKB-KW"/>
</dbReference>
<keyword evidence="9" id="KW-0175">Coiled coil</keyword>
<dbReference type="PROSITE" id="PS50011">
    <property type="entry name" value="PROTEIN_KINASE_DOM"/>
    <property type="match status" value="1"/>
</dbReference>
<dbReference type="InterPro" id="IPR051420">
    <property type="entry name" value="Ser_Thr_Kinases_DiverseReg"/>
</dbReference>
<dbReference type="Gene3D" id="1.10.510.10">
    <property type="entry name" value="Transferase(Phosphotransferase) domain 1"/>
    <property type="match status" value="1"/>
</dbReference>
<proteinExistence type="predicted"/>
<protein>
    <recommendedName>
        <fullName evidence="1">non-specific serine/threonine protein kinase</fullName>
        <ecNumber evidence="1">2.7.11.1</ecNumber>
    </recommendedName>
</protein>
<evidence type="ECO:0000256" key="8">
    <source>
        <dbReference type="ARBA" id="ARBA00048679"/>
    </source>
</evidence>
<dbReference type="Pfam" id="PF07714">
    <property type="entry name" value="PK_Tyr_Ser-Thr"/>
    <property type="match status" value="1"/>
</dbReference>
<evidence type="ECO:0000256" key="7">
    <source>
        <dbReference type="ARBA" id="ARBA00047899"/>
    </source>
</evidence>
<comment type="catalytic activity">
    <reaction evidence="8">
        <text>L-seryl-[protein] + ATP = O-phospho-L-seryl-[protein] + ADP + H(+)</text>
        <dbReference type="Rhea" id="RHEA:17989"/>
        <dbReference type="Rhea" id="RHEA-COMP:9863"/>
        <dbReference type="Rhea" id="RHEA-COMP:11604"/>
        <dbReference type="ChEBI" id="CHEBI:15378"/>
        <dbReference type="ChEBI" id="CHEBI:29999"/>
        <dbReference type="ChEBI" id="CHEBI:30616"/>
        <dbReference type="ChEBI" id="CHEBI:83421"/>
        <dbReference type="ChEBI" id="CHEBI:456216"/>
        <dbReference type="EC" id="2.7.11.1"/>
    </reaction>
</comment>
<evidence type="ECO:0000259" key="10">
    <source>
        <dbReference type="PROSITE" id="PS50011"/>
    </source>
</evidence>
<keyword evidence="4" id="KW-0547">Nucleotide-binding</keyword>
<keyword evidence="11" id="KW-1185">Reference proteome</keyword>
<evidence type="ECO:0000256" key="1">
    <source>
        <dbReference type="ARBA" id="ARBA00012513"/>
    </source>
</evidence>
<dbReference type="SUPFAM" id="SSF56112">
    <property type="entry name" value="Protein kinase-like (PK-like)"/>
    <property type="match status" value="1"/>
</dbReference>
<dbReference type="RefSeq" id="XP_039120145.1">
    <property type="nucleotide sequence ID" value="XM_039264211.1"/>
</dbReference>
<dbReference type="PANTHER" id="PTHR48005:SF70">
    <property type="entry name" value="MDIS1-INTERACTING RECEPTOR LIKE KINASE 2-LIKE"/>
    <property type="match status" value="1"/>
</dbReference>
<keyword evidence="3" id="KW-0808">Transferase</keyword>
<dbReference type="AlphaFoldDB" id="A0AB40AYY4"/>
<evidence type="ECO:0000256" key="4">
    <source>
        <dbReference type="ARBA" id="ARBA00022741"/>
    </source>
</evidence>
<evidence type="ECO:0000256" key="9">
    <source>
        <dbReference type="SAM" id="Coils"/>
    </source>
</evidence>
<dbReference type="InterPro" id="IPR008266">
    <property type="entry name" value="Tyr_kinase_AS"/>
</dbReference>